<dbReference type="SUPFAM" id="SSF55174">
    <property type="entry name" value="Alpha-L RNA-binding motif"/>
    <property type="match status" value="1"/>
</dbReference>
<evidence type="ECO:0000256" key="10">
    <source>
        <dbReference type="HAMAP-Rule" id="MF_02007"/>
    </source>
</evidence>
<feature type="compositionally biased region" description="Polar residues" evidence="12">
    <location>
        <begin position="1"/>
        <end position="19"/>
    </location>
</feature>
<dbReference type="FunFam" id="3.40.50.620:FF:000061">
    <property type="entry name" value="Tyrosine--tRNA ligase"/>
    <property type="match status" value="1"/>
</dbReference>
<keyword evidence="3 10" id="KW-0436">Ligase</keyword>
<dbReference type="GO" id="GO:0003723">
    <property type="term" value="F:RNA binding"/>
    <property type="evidence" value="ECO:0007669"/>
    <property type="project" value="UniProtKB-KW"/>
</dbReference>
<keyword evidence="5 10" id="KW-0067">ATP-binding</keyword>
<dbReference type="CDD" id="cd00165">
    <property type="entry name" value="S4"/>
    <property type="match status" value="1"/>
</dbReference>
<evidence type="ECO:0000256" key="3">
    <source>
        <dbReference type="ARBA" id="ARBA00022598"/>
    </source>
</evidence>
<keyword evidence="4 10" id="KW-0547">Nucleotide-binding</keyword>
<evidence type="ECO:0000259" key="13">
    <source>
        <dbReference type="SMART" id="SM00363"/>
    </source>
</evidence>
<sequence length="422" mass="47587">MTQDRTTAQPAPQEISLNAAQEREVERQLEVIQRGTAEIVPIEDLVHKLRRSVATGQPLRLKLGMDPSSPDIHLGHTVVLQKIRQLQDLGHICHLIIGDFTGRIGDPTGKSETRRQLTAEEVHENARTYVQQVLKVLHPDRTEIVRNADWLAPLTFSDVVRLASVLTVARMLEREDFQKRFQENRPIHIHEFFYPLMQAYDSVHLHTDIEFGGTDQKFNLLMGRTLQKEFGQEPQVAVMMPILEGLDGVQKMSKSLGNYIGIDEPPKEMWGKVMSIPDDLMPKYFELLSGVSVEELRHIQAGLRDGSLHPRDAKMRLAKELVTRFLGAEAAAEAETNWKAVFQQGGLPQDIPEVRIQPGPRWLVKALVELGLATSNSEARRAIEQGGVRVNGERVADVNAEVDLRDGTVLQVGKRRFVRCRA</sequence>
<organism evidence="14 15">
    <name type="scientific">Alicyclobacillus macrosporangiidus</name>
    <dbReference type="NCBI Taxonomy" id="392015"/>
    <lineage>
        <taxon>Bacteria</taxon>
        <taxon>Bacillati</taxon>
        <taxon>Bacillota</taxon>
        <taxon>Bacilli</taxon>
        <taxon>Bacillales</taxon>
        <taxon>Alicyclobacillaceae</taxon>
        <taxon>Alicyclobacillus</taxon>
    </lineage>
</organism>
<evidence type="ECO:0000256" key="1">
    <source>
        <dbReference type="ARBA" id="ARBA00011738"/>
    </source>
</evidence>
<keyword evidence="8 10" id="KW-0030">Aminoacyl-tRNA synthetase</keyword>
<comment type="similarity">
    <text evidence="10">Belongs to the class-I aminoacyl-tRNA synthetase family. TyrS type 2 subfamily.</text>
</comment>
<keyword evidence="15" id="KW-1185">Reference proteome</keyword>
<dbReference type="PRINTS" id="PR01040">
    <property type="entry name" value="TRNASYNTHTYR"/>
</dbReference>
<dbReference type="Gene3D" id="3.10.290.10">
    <property type="entry name" value="RNA-binding S4 domain"/>
    <property type="match status" value="1"/>
</dbReference>
<evidence type="ECO:0000256" key="7">
    <source>
        <dbReference type="ARBA" id="ARBA00022917"/>
    </source>
</evidence>
<comment type="function">
    <text evidence="10">Catalyzes the attachment of tyrosine to tRNA(Tyr) in a two-step reaction: tyrosine is first activated by ATP to form Tyr-AMP and then transferred to the acceptor end of tRNA(Tyr).</text>
</comment>
<keyword evidence="2 10" id="KW-0963">Cytoplasm</keyword>
<dbReference type="Pfam" id="PF00579">
    <property type="entry name" value="tRNA-synt_1b"/>
    <property type="match status" value="1"/>
</dbReference>
<dbReference type="InterPro" id="IPR002307">
    <property type="entry name" value="Tyr-tRNA-ligase"/>
</dbReference>
<feature type="region of interest" description="Disordered" evidence="12">
    <location>
        <begin position="1"/>
        <end position="20"/>
    </location>
</feature>
<dbReference type="PROSITE" id="PS00178">
    <property type="entry name" value="AA_TRNA_LIGASE_I"/>
    <property type="match status" value="1"/>
</dbReference>
<evidence type="ECO:0000313" key="14">
    <source>
        <dbReference type="EMBL" id="SFU78893.1"/>
    </source>
</evidence>
<dbReference type="PANTHER" id="PTHR11766">
    <property type="entry name" value="TYROSYL-TRNA SYNTHETASE"/>
    <property type="match status" value="1"/>
</dbReference>
<feature type="short sequence motif" description="'KMSKS' region" evidence="10">
    <location>
        <begin position="251"/>
        <end position="255"/>
    </location>
</feature>
<evidence type="ECO:0000256" key="6">
    <source>
        <dbReference type="ARBA" id="ARBA00022884"/>
    </source>
</evidence>
<evidence type="ECO:0000313" key="15">
    <source>
        <dbReference type="Proteomes" id="UP000183508"/>
    </source>
</evidence>
<evidence type="ECO:0000256" key="5">
    <source>
        <dbReference type="ARBA" id="ARBA00022840"/>
    </source>
</evidence>
<dbReference type="Pfam" id="PF22421">
    <property type="entry name" value="SYY_C-terminal"/>
    <property type="match status" value="1"/>
</dbReference>
<dbReference type="Gene3D" id="3.40.50.620">
    <property type="entry name" value="HUPs"/>
    <property type="match status" value="1"/>
</dbReference>
<name>A0A1I7J138_9BACL</name>
<evidence type="ECO:0000256" key="4">
    <source>
        <dbReference type="ARBA" id="ARBA00022741"/>
    </source>
</evidence>
<feature type="binding site" evidence="10">
    <location>
        <position position="254"/>
    </location>
    <ligand>
        <name>ATP</name>
        <dbReference type="ChEBI" id="CHEBI:30616"/>
    </ligand>
</feature>
<dbReference type="EMBL" id="FPBV01000008">
    <property type="protein sequence ID" value="SFU78893.1"/>
    <property type="molecule type" value="Genomic_DNA"/>
</dbReference>
<comment type="subcellular location">
    <subcellularLocation>
        <location evidence="10">Cytoplasm</location>
    </subcellularLocation>
</comment>
<evidence type="ECO:0000256" key="11">
    <source>
        <dbReference type="PROSITE-ProRule" id="PRU00182"/>
    </source>
</evidence>
<feature type="domain" description="RNA-binding S4" evidence="13">
    <location>
        <begin position="361"/>
        <end position="419"/>
    </location>
</feature>
<dbReference type="RefSeq" id="WP_245783909.1">
    <property type="nucleotide sequence ID" value="NZ_FPBV01000008.1"/>
</dbReference>
<comment type="catalytic activity">
    <reaction evidence="9 10">
        <text>tRNA(Tyr) + L-tyrosine + ATP = L-tyrosyl-tRNA(Tyr) + AMP + diphosphate + H(+)</text>
        <dbReference type="Rhea" id="RHEA:10220"/>
        <dbReference type="Rhea" id="RHEA-COMP:9706"/>
        <dbReference type="Rhea" id="RHEA-COMP:9707"/>
        <dbReference type="ChEBI" id="CHEBI:15378"/>
        <dbReference type="ChEBI" id="CHEBI:30616"/>
        <dbReference type="ChEBI" id="CHEBI:33019"/>
        <dbReference type="ChEBI" id="CHEBI:58315"/>
        <dbReference type="ChEBI" id="CHEBI:78442"/>
        <dbReference type="ChEBI" id="CHEBI:78536"/>
        <dbReference type="ChEBI" id="CHEBI:456215"/>
        <dbReference type="EC" id="6.1.1.1"/>
    </reaction>
</comment>
<evidence type="ECO:0000256" key="2">
    <source>
        <dbReference type="ARBA" id="ARBA00022490"/>
    </source>
</evidence>
<proteinExistence type="inferred from homology"/>
<dbReference type="Gene3D" id="1.10.240.10">
    <property type="entry name" value="Tyrosyl-Transfer RNA Synthetase"/>
    <property type="match status" value="1"/>
</dbReference>
<dbReference type="AlphaFoldDB" id="A0A1I7J138"/>
<comment type="subunit">
    <text evidence="1 10">Homodimer.</text>
</comment>
<dbReference type="GO" id="GO:0004831">
    <property type="term" value="F:tyrosine-tRNA ligase activity"/>
    <property type="evidence" value="ECO:0007669"/>
    <property type="project" value="UniProtKB-UniRule"/>
</dbReference>
<dbReference type="EC" id="6.1.1.1" evidence="10"/>
<reference evidence="15" key="1">
    <citation type="submission" date="2016-10" db="EMBL/GenBank/DDBJ databases">
        <authorList>
            <person name="Varghese N."/>
        </authorList>
    </citation>
    <scope>NUCLEOTIDE SEQUENCE [LARGE SCALE GENOMIC DNA]</scope>
    <source>
        <strain evidence="15">DSM 17980</strain>
    </source>
</reference>
<dbReference type="FunFam" id="3.10.290.10:FF:000022">
    <property type="entry name" value="Tyrosine--tRNA ligase"/>
    <property type="match status" value="1"/>
</dbReference>
<dbReference type="InterPro" id="IPR054608">
    <property type="entry name" value="SYY-like_C"/>
</dbReference>
<evidence type="ECO:0000256" key="8">
    <source>
        <dbReference type="ARBA" id="ARBA00023146"/>
    </source>
</evidence>
<dbReference type="InterPro" id="IPR002305">
    <property type="entry name" value="aa-tRNA-synth_Ic"/>
</dbReference>
<dbReference type="eggNOG" id="COG0162">
    <property type="taxonomic scope" value="Bacteria"/>
</dbReference>
<dbReference type="HAMAP" id="MF_02007">
    <property type="entry name" value="Tyr_tRNA_synth_type2"/>
    <property type="match status" value="1"/>
</dbReference>
<evidence type="ECO:0000256" key="12">
    <source>
        <dbReference type="SAM" id="MobiDB-lite"/>
    </source>
</evidence>
<dbReference type="Proteomes" id="UP000183508">
    <property type="component" value="Unassembled WGS sequence"/>
</dbReference>
<dbReference type="GO" id="GO:0005524">
    <property type="term" value="F:ATP binding"/>
    <property type="evidence" value="ECO:0007669"/>
    <property type="project" value="UniProtKB-UniRule"/>
</dbReference>
<dbReference type="InterPro" id="IPR001412">
    <property type="entry name" value="aa-tRNA-synth_I_CS"/>
</dbReference>
<dbReference type="STRING" id="392015.SAMN05421543_10851"/>
<protein>
    <recommendedName>
        <fullName evidence="10">Tyrosine--tRNA ligase</fullName>
        <ecNumber evidence="10">6.1.1.1</ecNumber>
    </recommendedName>
    <alternativeName>
        <fullName evidence="10">Tyrosyl-tRNA synthetase</fullName>
        <shortName evidence="10">TyrRS</shortName>
    </alternativeName>
</protein>
<gene>
    <name evidence="10" type="primary">tyrS</name>
    <name evidence="14" type="ORF">SAMN05421543_10851</name>
</gene>
<keyword evidence="7 10" id="KW-0648">Protein biosynthesis</keyword>
<dbReference type="InterPro" id="IPR024108">
    <property type="entry name" value="Tyr-tRNA-ligase_bac_2"/>
</dbReference>
<evidence type="ECO:0000256" key="9">
    <source>
        <dbReference type="ARBA" id="ARBA00048248"/>
    </source>
</evidence>
<dbReference type="FunFam" id="1.10.240.10:FF:000006">
    <property type="entry name" value="Tyrosine--tRNA ligase"/>
    <property type="match status" value="1"/>
</dbReference>
<dbReference type="InterPro" id="IPR036986">
    <property type="entry name" value="S4_RNA-bd_sf"/>
</dbReference>
<accession>A0A1I7J138</accession>
<dbReference type="SMART" id="SM00363">
    <property type="entry name" value="S4"/>
    <property type="match status" value="1"/>
</dbReference>
<feature type="short sequence motif" description="'HIGH' region" evidence="10">
    <location>
        <begin position="67"/>
        <end position="76"/>
    </location>
</feature>
<dbReference type="PROSITE" id="PS50889">
    <property type="entry name" value="S4"/>
    <property type="match status" value="1"/>
</dbReference>
<dbReference type="SUPFAM" id="SSF52374">
    <property type="entry name" value="Nucleotidylyl transferase"/>
    <property type="match status" value="1"/>
</dbReference>
<dbReference type="CDD" id="cd00805">
    <property type="entry name" value="TyrRS_core"/>
    <property type="match status" value="1"/>
</dbReference>
<dbReference type="GO" id="GO:0006437">
    <property type="term" value="P:tyrosyl-tRNA aminoacylation"/>
    <property type="evidence" value="ECO:0007669"/>
    <property type="project" value="UniProtKB-UniRule"/>
</dbReference>
<keyword evidence="6 11" id="KW-0694">RNA-binding</keyword>
<dbReference type="InterPro" id="IPR014729">
    <property type="entry name" value="Rossmann-like_a/b/a_fold"/>
</dbReference>
<dbReference type="InterPro" id="IPR002942">
    <property type="entry name" value="S4_RNA-bd"/>
</dbReference>
<dbReference type="GO" id="GO:0005829">
    <property type="term" value="C:cytosol"/>
    <property type="evidence" value="ECO:0007669"/>
    <property type="project" value="TreeGrafter"/>
</dbReference>
<dbReference type="NCBIfam" id="TIGR00234">
    <property type="entry name" value="tyrS"/>
    <property type="match status" value="1"/>
</dbReference>
<dbReference type="PANTHER" id="PTHR11766:SF1">
    <property type="entry name" value="TYROSINE--TRNA LIGASE"/>
    <property type="match status" value="1"/>
</dbReference>
<dbReference type="InterPro" id="IPR024088">
    <property type="entry name" value="Tyr-tRNA-ligase_bac-type"/>
</dbReference>